<organism evidence="1">
    <name type="scientific">Albugo laibachii Nc14</name>
    <dbReference type="NCBI Taxonomy" id="890382"/>
    <lineage>
        <taxon>Eukaryota</taxon>
        <taxon>Sar</taxon>
        <taxon>Stramenopiles</taxon>
        <taxon>Oomycota</taxon>
        <taxon>Peronosporomycetes</taxon>
        <taxon>Albuginales</taxon>
        <taxon>Albuginaceae</taxon>
        <taxon>Albugo</taxon>
    </lineage>
</organism>
<reference evidence="1" key="1">
    <citation type="journal article" date="2011" name="PLoS Biol.">
        <title>Gene gain and loss during evolution of obligate parasitism in the white rust pathogen of Arabidopsis thaliana.</title>
        <authorList>
            <person name="Kemen E."/>
            <person name="Gardiner A."/>
            <person name="Schultz-Larsen T."/>
            <person name="Kemen A.C."/>
            <person name="Balmuth A.L."/>
            <person name="Robert-Seilaniantz A."/>
            <person name="Bailey K."/>
            <person name="Holub E."/>
            <person name="Studholme D.J."/>
            <person name="Maclean D."/>
            <person name="Jones J.D."/>
        </authorList>
    </citation>
    <scope>NUCLEOTIDE SEQUENCE</scope>
</reference>
<proteinExistence type="predicted"/>
<gene>
    <name evidence="1" type="primary">AlNc14C226G9220</name>
    <name evidence="1" type="ORF">ALNC14_103440</name>
</gene>
<protein>
    <submittedName>
        <fullName evidence="1">AlNc14C226G9220 protein</fullName>
    </submittedName>
</protein>
<dbReference type="AlphaFoldDB" id="F0WS82"/>
<dbReference type="EMBL" id="FR824271">
    <property type="protein sequence ID" value="CCA24200.1"/>
    <property type="molecule type" value="Genomic_DNA"/>
</dbReference>
<accession>F0WS82</accession>
<name>F0WS82_9STRA</name>
<dbReference type="HOGENOM" id="CLU_1725682_0_0_1"/>
<reference evidence="1" key="2">
    <citation type="submission" date="2011-02" db="EMBL/GenBank/DDBJ databases">
        <authorList>
            <person name="MacLean D."/>
        </authorList>
    </citation>
    <scope>NUCLEOTIDE SEQUENCE</scope>
</reference>
<sequence>MRVYLHPHHELIVRYYEKPAVFLLRCGARDTHIRVLVDSWLDVRDIRLHCDRTAHQVRKEIVYPLRCMHVVYTTNSDISPSACEACVEWKFPDSLGQVTSHGFCNYERKTSKHSRLIKLRNEATDYIVADMCRECASVIEVPYVFCLMHTDE</sequence>
<evidence type="ECO:0000313" key="1">
    <source>
        <dbReference type="EMBL" id="CCA24200.1"/>
    </source>
</evidence>